<dbReference type="InterPro" id="IPR058548">
    <property type="entry name" value="MlaB-like_STAS"/>
</dbReference>
<evidence type="ECO:0000313" key="2">
    <source>
        <dbReference type="EMBL" id="NYH87077.1"/>
    </source>
</evidence>
<dbReference type="Pfam" id="PF13466">
    <property type="entry name" value="STAS_2"/>
    <property type="match status" value="1"/>
</dbReference>
<dbReference type="Proteomes" id="UP000533017">
    <property type="component" value="Unassembled WGS sequence"/>
</dbReference>
<organism evidence="3 4">
    <name type="scientific">Actinopolymorpha cephalotaxi</name>
    <dbReference type="NCBI Taxonomy" id="504797"/>
    <lineage>
        <taxon>Bacteria</taxon>
        <taxon>Bacillati</taxon>
        <taxon>Actinomycetota</taxon>
        <taxon>Actinomycetes</taxon>
        <taxon>Propionibacteriales</taxon>
        <taxon>Actinopolymorphaceae</taxon>
        <taxon>Actinopolymorpha</taxon>
    </lineage>
</organism>
<evidence type="ECO:0000259" key="1">
    <source>
        <dbReference type="PROSITE" id="PS50801"/>
    </source>
</evidence>
<dbReference type="Proteomes" id="UP000199052">
    <property type="component" value="Unassembled WGS sequence"/>
</dbReference>
<sequence>MTDVAQQTVGQMRAGDHYCLSFDADAEQRDVVTSYVRNGLAHHEQVTYFAASDPVTVLDFLRDSGVEPDRFAASGQLRVMAPQEAFLATRPFDPDAMVEQLRQTADKAFAAGYQGLRVTGEPSVLRGRPGADRWPEYEHKAADDFTDRPVLALCQYDRRVFTPAEIAEVESLHTHTVVPNPLYQDGRLSIFRMFRPPGFRMVGELDIAQVTAWLSWIHRAASGTEDDVLLNLAELRFIDVAGARMLALLSDQLTQHGRRLVLQELQPAQCIVFHLAGWDELPNLVLAETPS</sequence>
<proteinExistence type="predicted"/>
<evidence type="ECO:0000313" key="5">
    <source>
        <dbReference type="Proteomes" id="UP000533017"/>
    </source>
</evidence>
<reference evidence="3 4" key="1">
    <citation type="submission" date="2016-10" db="EMBL/GenBank/DDBJ databases">
        <authorList>
            <person name="de Groot N.N."/>
        </authorList>
    </citation>
    <scope>NUCLEOTIDE SEQUENCE [LARGE SCALE GENOMIC DNA]</scope>
    <source>
        <strain evidence="3 4">CPCC 202808</strain>
    </source>
</reference>
<protein>
    <submittedName>
        <fullName evidence="3">Anti-anti-sigma factor</fullName>
    </submittedName>
</protein>
<dbReference type="EMBL" id="JACBZA010000001">
    <property type="protein sequence ID" value="NYH87077.1"/>
    <property type="molecule type" value="Genomic_DNA"/>
</dbReference>
<evidence type="ECO:0000313" key="3">
    <source>
        <dbReference type="EMBL" id="SFG49004.1"/>
    </source>
</evidence>
<dbReference type="AlphaFoldDB" id="A0A1I2S7W1"/>
<dbReference type="EMBL" id="FOOI01000006">
    <property type="protein sequence ID" value="SFG49004.1"/>
    <property type="molecule type" value="Genomic_DNA"/>
</dbReference>
<dbReference type="STRING" id="504797.SAMN05421678_106140"/>
<dbReference type="InterPro" id="IPR025847">
    <property type="entry name" value="MEDS_domain"/>
</dbReference>
<evidence type="ECO:0000313" key="4">
    <source>
        <dbReference type="Proteomes" id="UP000199052"/>
    </source>
</evidence>
<dbReference type="SUPFAM" id="SSF52091">
    <property type="entry name" value="SpoIIaa-like"/>
    <property type="match status" value="1"/>
</dbReference>
<gene>
    <name evidence="2" type="ORF">FHR37_005928</name>
    <name evidence="3" type="ORF">SAMN05421678_106140</name>
</gene>
<dbReference type="PROSITE" id="PS50801">
    <property type="entry name" value="STAS"/>
    <property type="match status" value="1"/>
</dbReference>
<name>A0A1I2S7W1_9ACTN</name>
<keyword evidence="5" id="KW-1185">Reference proteome</keyword>
<dbReference type="Gene3D" id="3.30.750.24">
    <property type="entry name" value="STAS domain"/>
    <property type="match status" value="1"/>
</dbReference>
<dbReference type="InterPro" id="IPR002645">
    <property type="entry name" value="STAS_dom"/>
</dbReference>
<dbReference type="CDD" id="cd07043">
    <property type="entry name" value="STAS_anti-anti-sigma_factors"/>
    <property type="match status" value="1"/>
</dbReference>
<dbReference type="RefSeq" id="WP_139238932.1">
    <property type="nucleotide sequence ID" value="NZ_FOOI01000006.1"/>
</dbReference>
<accession>A0A1I2S7W1</accession>
<feature type="domain" description="STAS" evidence="1">
    <location>
        <begin position="199"/>
        <end position="291"/>
    </location>
</feature>
<dbReference type="InterPro" id="IPR036513">
    <property type="entry name" value="STAS_dom_sf"/>
</dbReference>
<reference evidence="2 5" key="2">
    <citation type="submission" date="2020-07" db="EMBL/GenBank/DDBJ databases">
        <title>Sequencing the genomes of 1000 actinobacteria strains.</title>
        <authorList>
            <person name="Klenk H.-P."/>
        </authorList>
    </citation>
    <scope>NUCLEOTIDE SEQUENCE [LARGE SCALE GENOMIC DNA]</scope>
    <source>
        <strain evidence="2 5">DSM 45117</strain>
    </source>
</reference>
<dbReference type="OrthoDB" id="8482304at2"/>
<dbReference type="Pfam" id="PF14417">
    <property type="entry name" value="MEDS"/>
    <property type="match status" value="1"/>
</dbReference>